<dbReference type="AlphaFoldDB" id="A0A7S7NQG5"/>
<organism evidence="2 3">
    <name type="scientific">Paludibaculum fermentans</name>
    <dbReference type="NCBI Taxonomy" id="1473598"/>
    <lineage>
        <taxon>Bacteria</taxon>
        <taxon>Pseudomonadati</taxon>
        <taxon>Acidobacteriota</taxon>
        <taxon>Terriglobia</taxon>
        <taxon>Bryobacterales</taxon>
        <taxon>Bryobacteraceae</taxon>
        <taxon>Paludibaculum</taxon>
    </lineage>
</organism>
<gene>
    <name evidence="2" type="ORF">IRI77_34895</name>
</gene>
<dbReference type="RefSeq" id="WP_194449535.1">
    <property type="nucleotide sequence ID" value="NZ_CP063849.1"/>
</dbReference>
<sequence>MPARKADITAKPTVRKPAKQTAAQAKAATTLPESMVTGKANPAKAADGDKPVSAL</sequence>
<dbReference type="Proteomes" id="UP000593892">
    <property type="component" value="Chromosome"/>
</dbReference>
<feature type="region of interest" description="Disordered" evidence="1">
    <location>
        <begin position="1"/>
        <end position="55"/>
    </location>
</feature>
<accession>A0A7S7NQG5</accession>
<protein>
    <submittedName>
        <fullName evidence="2">Uncharacterized protein</fullName>
    </submittedName>
</protein>
<evidence type="ECO:0000256" key="1">
    <source>
        <dbReference type="SAM" id="MobiDB-lite"/>
    </source>
</evidence>
<proteinExistence type="predicted"/>
<feature type="compositionally biased region" description="Basic and acidic residues" evidence="1">
    <location>
        <begin position="46"/>
        <end position="55"/>
    </location>
</feature>
<feature type="compositionally biased region" description="Low complexity" evidence="1">
    <location>
        <begin position="19"/>
        <end position="30"/>
    </location>
</feature>
<evidence type="ECO:0000313" key="3">
    <source>
        <dbReference type="Proteomes" id="UP000593892"/>
    </source>
</evidence>
<dbReference type="EMBL" id="CP063849">
    <property type="protein sequence ID" value="QOY87868.1"/>
    <property type="molecule type" value="Genomic_DNA"/>
</dbReference>
<name>A0A7S7NQG5_PALFE</name>
<evidence type="ECO:0000313" key="2">
    <source>
        <dbReference type="EMBL" id="QOY87868.1"/>
    </source>
</evidence>
<reference evidence="2 3" key="1">
    <citation type="submission" date="2020-10" db="EMBL/GenBank/DDBJ databases">
        <title>Complete genome sequence of Paludibaculum fermentans P105T, a facultatively anaerobic acidobacterium capable of dissimilatory Fe(III) reduction.</title>
        <authorList>
            <person name="Dedysh S.N."/>
            <person name="Beletsky A.V."/>
            <person name="Kulichevskaya I.S."/>
            <person name="Mardanov A.V."/>
            <person name="Ravin N.V."/>
        </authorList>
    </citation>
    <scope>NUCLEOTIDE SEQUENCE [LARGE SCALE GENOMIC DNA]</scope>
    <source>
        <strain evidence="2 3">P105</strain>
    </source>
</reference>
<dbReference type="KEGG" id="pfer:IRI77_34895"/>
<keyword evidence="3" id="KW-1185">Reference proteome</keyword>